<name>A0A6C0EJT7_9ZZZZ</name>
<dbReference type="EMBL" id="MN739825">
    <property type="protein sequence ID" value="QHT27635.1"/>
    <property type="molecule type" value="Genomic_DNA"/>
</dbReference>
<evidence type="ECO:0000313" key="1">
    <source>
        <dbReference type="EMBL" id="QHT27635.1"/>
    </source>
</evidence>
<organism evidence="1">
    <name type="scientific">viral metagenome</name>
    <dbReference type="NCBI Taxonomy" id="1070528"/>
    <lineage>
        <taxon>unclassified sequences</taxon>
        <taxon>metagenomes</taxon>
        <taxon>organismal metagenomes</taxon>
    </lineage>
</organism>
<reference evidence="1" key="1">
    <citation type="journal article" date="2020" name="Nature">
        <title>Giant virus diversity and host interactions through global metagenomics.</title>
        <authorList>
            <person name="Schulz F."/>
            <person name="Roux S."/>
            <person name="Paez-Espino D."/>
            <person name="Jungbluth S."/>
            <person name="Walsh D.A."/>
            <person name="Denef V.J."/>
            <person name="McMahon K.D."/>
            <person name="Konstantinidis K.T."/>
            <person name="Eloe-Fadrosh E.A."/>
            <person name="Kyrpides N.C."/>
            <person name="Woyke T."/>
        </authorList>
    </citation>
    <scope>NUCLEOTIDE SEQUENCE</scope>
    <source>
        <strain evidence="1">GVMAG-M-3300023179-33</strain>
    </source>
</reference>
<protein>
    <submittedName>
        <fullName evidence="1">Uncharacterized protein</fullName>
    </submittedName>
</protein>
<sequence length="40" mass="4721">MALYILINIFYFIYNKFSKTSHSKQTNINPNPNIPIICMN</sequence>
<accession>A0A6C0EJT7</accession>
<proteinExistence type="predicted"/>
<dbReference type="AlphaFoldDB" id="A0A6C0EJT7"/>